<proteinExistence type="predicted"/>
<keyword evidence="1" id="KW-0472">Membrane</keyword>
<accession>A0A4Z2EJX0</accession>
<organism evidence="2 3">
    <name type="scientific">Liparis tanakae</name>
    <name type="common">Tanaka's snailfish</name>
    <dbReference type="NCBI Taxonomy" id="230148"/>
    <lineage>
        <taxon>Eukaryota</taxon>
        <taxon>Metazoa</taxon>
        <taxon>Chordata</taxon>
        <taxon>Craniata</taxon>
        <taxon>Vertebrata</taxon>
        <taxon>Euteleostomi</taxon>
        <taxon>Actinopterygii</taxon>
        <taxon>Neopterygii</taxon>
        <taxon>Teleostei</taxon>
        <taxon>Neoteleostei</taxon>
        <taxon>Acanthomorphata</taxon>
        <taxon>Eupercaria</taxon>
        <taxon>Perciformes</taxon>
        <taxon>Cottioidei</taxon>
        <taxon>Cottales</taxon>
        <taxon>Liparidae</taxon>
        <taxon>Liparis</taxon>
    </lineage>
</organism>
<sequence length="148" mass="16320">MFTSYITRLRPNRSRRAAAMQKKKYNRPDDANYPAMAMAIVTRGGRRAGSRWRSLPGLKRNLRSCRKVRLCVSAKTPGCPSTQTKSGPPPPRLGKLCSRRRVGTEIIPRLSAAPRDAVSTVLLGLIAACRAVFFLSLTFWGKGFSGVV</sequence>
<keyword evidence="3" id="KW-1185">Reference proteome</keyword>
<reference evidence="2 3" key="1">
    <citation type="submission" date="2019-03" db="EMBL/GenBank/DDBJ databases">
        <title>First draft genome of Liparis tanakae, snailfish: a comprehensive survey of snailfish specific genes.</title>
        <authorList>
            <person name="Kim W."/>
            <person name="Song I."/>
            <person name="Jeong J.-H."/>
            <person name="Kim D."/>
            <person name="Kim S."/>
            <person name="Ryu S."/>
            <person name="Song J.Y."/>
            <person name="Lee S.K."/>
        </authorList>
    </citation>
    <scope>NUCLEOTIDE SEQUENCE [LARGE SCALE GENOMIC DNA]</scope>
    <source>
        <tissue evidence="2">Muscle</tissue>
    </source>
</reference>
<dbReference type="EMBL" id="SRLO01006510">
    <property type="protein sequence ID" value="TNN28734.1"/>
    <property type="molecule type" value="Genomic_DNA"/>
</dbReference>
<dbReference type="Proteomes" id="UP000314294">
    <property type="component" value="Unassembled WGS sequence"/>
</dbReference>
<comment type="caution">
    <text evidence="2">The sequence shown here is derived from an EMBL/GenBank/DDBJ whole genome shotgun (WGS) entry which is preliminary data.</text>
</comment>
<name>A0A4Z2EJX0_9TELE</name>
<evidence type="ECO:0000313" key="3">
    <source>
        <dbReference type="Proteomes" id="UP000314294"/>
    </source>
</evidence>
<gene>
    <name evidence="2" type="ORF">EYF80_061118</name>
</gene>
<keyword evidence="1" id="KW-1133">Transmembrane helix</keyword>
<protein>
    <submittedName>
        <fullName evidence="2">Uncharacterized protein</fullName>
    </submittedName>
</protein>
<keyword evidence="1" id="KW-0812">Transmembrane</keyword>
<evidence type="ECO:0000256" key="1">
    <source>
        <dbReference type="SAM" id="Phobius"/>
    </source>
</evidence>
<feature type="transmembrane region" description="Helical" evidence="1">
    <location>
        <begin position="117"/>
        <end position="140"/>
    </location>
</feature>
<dbReference type="AlphaFoldDB" id="A0A4Z2EJX0"/>
<evidence type="ECO:0000313" key="2">
    <source>
        <dbReference type="EMBL" id="TNN28734.1"/>
    </source>
</evidence>